<keyword evidence="2" id="KW-1185">Reference proteome</keyword>
<gene>
    <name evidence="1" type="ORF">E0946_06715</name>
</gene>
<proteinExistence type="predicted"/>
<name>A0AC61QHQ1_9BACT</name>
<accession>A0AC61QHQ1</accession>
<evidence type="ECO:0000313" key="1">
    <source>
        <dbReference type="EMBL" id="TDF72501.1"/>
    </source>
</evidence>
<reference evidence="1" key="1">
    <citation type="submission" date="2019-03" db="EMBL/GenBank/DDBJ databases">
        <title>Candidatus Syntrophosphaera thermopropionivorans: a novel player in syntrophic propionate oxidation during anaerobic digestion.</title>
        <authorList>
            <person name="Dyksma S."/>
        </authorList>
    </citation>
    <scope>NUCLEOTIDE SEQUENCE</scope>
    <source>
        <strain evidence="1">W5</strain>
    </source>
</reference>
<organism evidence="1 2">
    <name type="scientific">Candidatus Syntrophosphaera thermopropionivorans</name>
    <dbReference type="NCBI Taxonomy" id="2593015"/>
    <lineage>
        <taxon>Bacteria</taxon>
        <taxon>Pseudomonadati</taxon>
        <taxon>Candidatus Cloacimonadota</taxon>
        <taxon>Candidatus Cloacimonadia</taxon>
        <taxon>Candidatus Cloacimonadales</taxon>
        <taxon>Candidatus Cloacimonadaceae</taxon>
        <taxon>Candidatus Syntrophosphaera</taxon>
    </lineage>
</organism>
<sequence>MNWRLDYNTNRPHSSLNYMTLTKFREHYENNVDNKRVTLQVV</sequence>
<protein>
    <submittedName>
        <fullName evidence="1">Uncharacterized protein</fullName>
    </submittedName>
</protein>
<evidence type="ECO:0000313" key="2">
    <source>
        <dbReference type="Proteomes" id="UP000294588"/>
    </source>
</evidence>
<dbReference type="Proteomes" id="UP000294588">
    <property type="component" value="Unassembled WGS sequence"/>
</dbReference>
<comment type="caution">
    <text evidence="1">The sequence shown here is derived from an EMBL/GenBank/DDBJ whole genome shotgun (WGS) entry which is preliminary data.</text>
</comment>
<dbReference type="EMBL" id="SMOG01000031">
    <property type="protein sequence ID" value="TDF72501.1"/>
    <property type="molecule type" value="Genomic_DNA"/>
</dbReference>